<name>A0A143QU38_RHOFA</name>
<protein>
    <submittedName>
        <fullName evidence="3">Uncharacterized protein</fullName>
    </submittedName>
</protein>
<sequence>MREFWKLTLTAVLTTAALTACGSQETPAADPAPSTSVAVQMPAPKPVTIAAPTDSTDGDAEGVTEAPQATESNPTAADPANNTAPITPVDPARYSAYGNQVGWKSPSGNIYCKIGDSEFSSGCQAADAPIPDGANCVTPSFTIDQLGKGFYMTPGKVTPTCFNQGEFGVENAQPLKYNTSITFNGFTCFSRVEAMICDAGGGHGFVLSIQQATSN</sequence>
<feature type="region of interest" description="Disordered" evidence="1">
    <location>
        <begin position="47"/>
        <end position="88"/>
    </location>
</feature>
<gene>
    <name evidence="3" type="ORF">A3Q41_04845</name>
</gene>
<reference evidence="3 4" key="1">
    <citation type="journal article" date="2016" name="Genome Announc.">
        <title>Complete Genome and Plasmid Sequences for Rhodococcus fascians D188 and Draft Sequences for Rhodococcus Isolates PBTS 1 and PBTS 2.</title>
        <authorList>
            <person name="Stamler R.A."/>
            <person name="Vereecke D."/>
            <person name="Zhang Y."/>
            <person name="Schilkey F."/>
            <person name="Devitt N."/>
            <person name="Randall J.J."/>
        </authorList>
    </citation>
    <scope>NUCLEOTIDE SEQUENCE [LARGE SCALE GENOMIC DNA]</scope>
    <source>
        <strain evidence="3 4">PBTS2</strain>
    </source>
</reference>
<dbReference type="AlphaFoldDB" id="A0A143QU38"/>
<organism evidence="3 4">
    <name type="scientific">Rhodococcoides fascians</name>
    <name type="common">Rhodococcus fascians</name>
    <dbReference type="NCBI Taxonomy" id="1828"/>
    <lineage>
        <taxon>Bacteria</taxon>
        <taxon>Bacillati</taxon>
        <taxon>Actinomycetota</taxon>
        <taxon>Actinomycetes</taxon>
        <taxon>Mycobacteriales</taxon>
        <taxon>Nocardiaceae</taxon>
        <taxon>Rhodococcoides</taxon>
    </lineage>
</organism>
<dbReference type="KEGG" id="rhs:A3Q41_04845"/>
<dbReference type="RefSeq" id="WP_063216822.1">
    <property type="nucleotide sequence ID" value="NZ_CP015220.1"/>
</dbReference>
<evidence type="ECO:0000313" key="4">
    <source>
        <dbReference type="Proteomes" id="UP000076038"/>
    </source>
</evidence>
<dbReference type="Proteomes" id="UP000076038">
    <property type="component" value="Chromosome"/>
</dbReference>
<dbReference type="PROSITE" id="PS51257">
    <property type="entry name" value="PROKAR_LIPOPROTEIN"/>
    <property type="match status" value="1"/>
</dbReference>
<dbReference type="EMBL" id="CP015220">
    <property type="protein sequence ID" value="AMY26107.1"/>
    <property type="molecule type" value="Genomic_DNA"/>
</dbReference>
<reference evidence="4" key="2">
    <citation type="submission" date="2016-04" db="EMBL/GenBank/DDBJ databases">
        <title>Complete Genome and Plasmid Sequences for Rhodococcus fascians D188 and Draft Sequences for Rhodococcus spp. Isolates PBTS 1 and PBTS 2.</title>
        <authorList>
            <person name="Stamer R."/>
            <person name="Vereecke D."/>
            <person name="Zhang Y."/>
            <person name="Schilkey F."/>
            <person name="Devitt N."/>
            <person name="Randall J."/>
        </authorList>
    </citation>
    <scope>NUCLEOTIDE SEQUENCE [LARGE SCALE GENOMIC DNA]</scope>
    <source>
        <strain evidence="4">PBTS2</strain>
    </source>
</reference>
<feature type="compositionally biased region" description="Low complexity" evidence="1">
    <location>
        <begin position="73"/>
        <end position="87"/>
    </location>
</feature>
<evidence type="ECO:0000313" key="3">
    <source>
        <dbReference type="EMBL" id="AMY26107.1"/>
    </source>
</evidence>
<evidence type="ECO:0000256" key="1">
    <source>
        <dbReference type="SAM" id="MobiDB-lite"/>
    </source>
</evidence>
<keyword evidence="2" id="KW-0732">Signal</keyword>
<dbReference type="PATRIC" id="fig|1653479.3.peg.4903"/>
<accession>A0A143QU38</accession>
<feature type="signal peptide" evidence="2">
    <location>
        <begin position="1"/>
        <end position="28"/>
    </location>
</feature>
<proteinExistence type="predicted"/>
<dbReference type="OrthoDB" id="495539at2"/>
<keyword evidence="4" id="KW-1185">Reference proteome</keyword>
<evidence type="ECO:0000256" key="2">
    <source>
        <dbReference type="SAM" id="SignalP"/>
    </source>
</evidence>
<feature type="chain" id="PRO_5007512764" evidence="2">
    <location>
        <begin position="29"/>
        <end position="215"/>
    </location>
</feature>